<reference evidence="1 2" key="1">
    <citation type="submission" date="2014-05" db="EMBL/GenBank/DDBJ databases">
        <title>ATOL: Assembling a taxonomically balanced genome-scale reconstruction of the evolutionary history of the Enterobacteriaceae.</title>
        <authorList>
            <person name="Plunkett G.III."/>
            <person name="Neeno-Eckwall E.C."/>
            <person name="Glasner J.D."/>
            <person name="Perna N.T."/>
        </authorList>
    </citation>
    <scope>NUCLEOTIDE SEQUENCE [LARGE SCALE GENOMIC DNA]</scope>
    <source>
        <strain evidence="1 2">ATCC 33301</strain>
    </source>
</reference>
<sequence length="39" mass="4290">MFRSGMACLAVYYSVLKEGYSGNGKFAVNLRGNINDIET</sequence>
<evidence type="ECO:0000313" key="2">
    <source>
        <dbReference type="Proteomes" id="UP000028602"/>
    </source>
</evidence>
<protein>
    <submittedName>
        <fullName evidence="1">Uncharacterized protein</fullName>
    </submittedName>
</protein>
<proteinExistence type="predicted"/>
<dbReference type="Proteomes" id="UP000028602">
    <property type="component" value="Unassembled WGS sequence"/>
</dbReference>
<comment type="caution">
    <text evidence="1">The sequence shown here is derived from an EMBL/GenBank/DDBJ whole genome shotgun (WGS) entry which is preliminary data.</text>
</comment>
<gene>
    <name evidence="1" type="ORF">GTPT_2709</name>
</gene>
<name>A0A085JCB2_9GAMM</name>
<evidence type="ECO:0000313" key="1">
    <source>
        <dbReference type="EMBL" id="KFD18108.1"/>
    </source>
</evidence>
<keyword evidence="2" id="KW-1185">Reference proteome</keyword>
<organism evidence="1 2">
    <name type="scientific">Tatumella ptyseos ATCC 33301</name>
    <dbReference type="NCBI Taxonomy" id="1005995"/>
    <lineage>
        <taxon>Bacteria</taxon>
        <taxon>Pseudomonadati</taxon>
        <taxon>Pseudomonadota</taxon>
        <taxon>Gammaproteobacteria</taxon>
        <taxon>Enterobacterales</taxon>
        <taxon>Erwiniaceae</taxon>
        <taxon>Tatumella</taxon>
    </lineage>
</organism>
<dbReference type="EMBL" id="JMPR01000040">
    <property type="protein sequence ID" value="KFD18108.1"/>
    <property type="molecule type" value="Genomic_DNA"/>
</dbReference>
<accession>A0A085JCB2</accession>
<dbReference type="AlphaFoldDB" id="A0A085JCB2"/>